<dbReference type="InterPro" id="IPR036962">
    <property type="entry name" value="Glyco_hydro_3_N_sf"/>
</dbReference>
<dbReference type="SUPFAM" id="SSF51445">
    <property type="entry name" value="(Trans)glycosidases"/>
    <property type="match status" value="1"/>
</dbReference>
<dbReference type="InterPro" id="IPR041443">
    <property type="entry name" value="Exop_C"/>
</dbReference>
<dbReference type="PRINTS" id="PR00133">
    <property type="entry name" value="GLHYDRLASE3"/>
</dbReference>
<dbReference type="Gene3D" id="2.60.120.430">
    <property type="entry name" value="Galactose-binding lectin"/>
    <property type="match status" value="1"/>
</dbReference>
<feature type="chain" id="PRO_5046509728" evidence="2">
    <location>
        <begin position="29"/>
        <end position="851"/>
    </location>
</feature>
<dbReference type="InterPro" id="IPR002772">
    <property type="entry name" value="Glyco_hydro_3_C"/>
</dbReference>
<dbReference type="EMBL" id="JAPJDZ010000097">
    <property type="protein sequence ID" value="MDP5138106.1"/>
    <property type="molecule type" value="Genomic_DNA"/>
</dbReference>
<evidence type="ECO:0000313" key="6">
    <source>
        <dbReference type="EMBL" id="MDP5138106.1"/>
    </source>
</evidence>
<dbReference type="InterPro" id="IPR051915">
    <property type="entry name" value="Cellulose_Degrad_GH3"/>
</dbReference>
<name>A0ABT9I581_9GAMM</name>
<dbReference type="InterPro" id="IPR036881">
    <property type="entry name" value="Glyco_hydro_3_C_sf"/>
</dbReference>
<evidence type="ECO:0000259" key="5">
    <source>
        <dbReference type="Pfam" id="PF18559"/>
    </source>
</evidence>
<dbReference type="GO" id="GO:0016787">
    <property type="term" value="F:hydrolase activity"/>
    <property type="evidence" value="ECO:0007669"/>
    <property type="project" value="UniProtKB-KW"/>
</dbReference>
<dbReference type="Pfam" id="PF00933">
    <property type="entry name" value="Glyco_hydro_3"/>
    <property type="match status" value="1"/>
</dbReference>
<comment type="caution">
    <text evidence="6">The sequence shown here is derived from an EMBL/GenBank/DDBJ whole genome shotgun (WGS) entry which is preliminary data.</text>
</comment>
<dbReference type="PANTHER" id="PTHR30620:SF77">
    <property type="entry name" value="LYSOSOMAL BETA GLUCOSIDASE-LIKE"/>
    <property type="match status" value="1"/>
</dbReference>
<organism evidence="6 7">
    <name type="scientific">Rheinheimera baltica</name>
    <dbReference type="NCBI Taxonomy" id="67576"/>
    <lineage>
        <taxon>Bacteria</taxon>
        <taxon>Pseudomonadati</taxon>
        <taxon>Pseudomonadota</taxon>
        <taxon>Gammaproteobacteria</taxon>
        <taxon>Chromatiales</taxon>
        <taxon>Chromatiaceae</taxon>
        <taxon>Rheinheimera</taxon>
    </lineage>
</organism>
<evidence type="ECO:0000259" key="4">
    <source>
        <dbReference type="Pfam" id="PF01915"/>
    </source>
</evidence>
<sequence>MSFVSYSALTKTLYVCSALLVCPINASAQNVNWPKVYSALKPDPAIEKQLDALLANMTIEQKVAQLIQPEIGYLSVAQMREYGFGSYLNGGNTAPYGQKQADPQTWLKYADDMYAASINSSEDGSSIPTIWGTDAMHGHSNVYGATLFPHNIGLGAARDAGLIHRIGQATAKEVAATGIEWMFAPTVAVVRDDRWGRTYESFSEDPDIVAAYAGSMVTGVQGEIGETFLTDYRRIATAKHFVGDGGTQNGVDRGDTVTTEQELRDIHAAGYYTAIAAGVQSVMASFNSWNGKRVHGDRYLLTEVLKQQMGFDGFVISDWNAHKFVDGCDLEQCAAAFNAGVDVMMVPEHFEAFYHNTLQQVKDGVISAARLDDAVRRFLRAKIRWGVFSRGKPSSRPESAQPQWFNAKEHRELAREAVRKSLVLLKNNDNLLPLSPKSTVLIAGDGADNIAKQAGGWSVSWQGTDNTNADFPNATSIYAGLRQQIAAAGGTVELSVDGRYRSKPDVAIVVIGEEPYAEWLGDIQQLEYQQGNKRDLALLKRLKQQNIPVVTVFLSGRPLWVNKELNSSDAFFAAWLTGSEGQGIADVLLTDIDGAIQHDFSGKLSFSWPKYNDQYRLNVGQAQYDPLFAYGYGLTYADRTELAPLSEATRAQPVQNAAEQTPLFVRNLAAGMLWALSDNSASLKRFNSPSAVSADGKSITMQSVNLAYQEDGRKFVWQGADSKASASLIYADAQVITEDIRRKSLQLSIRLDSIGTSNRINAGGNEIKIAAMCQQQNCLRTVSLKPVLQNITAGKWYTLALPLHCEGAAGPVHSAEEAVRFTAAQPVSLAVADIALVNTVASSTILLDCAQ</sequence>
<keyword evidence="1 6" id="KW-0378">Hydrolase</keyword>
<keyword evidence="7" id="KW-1185">Reference proteome</keyword>
<dbReference type="InterPro" id="IPR001764">
    <property type="entry name" value="Glyco_hydro_3_N"/>
</dbReference>
<protein>
    <submittedName>
        <fullName evidence="6">Glycoside hydrolase family 3 C-terminal domain-containing protein</fullName>
    </submittedName>
</protein>
<feature type="domain" description="Glycoside hydrolase family 3 N-terminal" evidence="3">
    <location>
        <begin position="58"/>
        <end position="380"/>
    </location>
</feature>
<dbReference type="Gene3D" id="3.40.50.1700">
    <property type="entry name" value="Glycoside hydrolase family 3 C-terminal domain"/>
    <property type="match status" value="1"/>
</dbReference>
<evidence type="ECO:0000313" key="7">
    <source>
        <dbReference type="Proteomes" id="UP001231109"/>
    </source>
</evidence>
<feature type="domain" description="Glycoside hydrolase family 3 C-terminal" evidence="4">
    <location>
        <begin position="422"/>
        <end position="636"/>
    </location>
</feature>
<reference evidence="6 7" key="1">
    <citation type="submission" date="2022-11" db="EMBL/GenBank/DDBJ databases">
        <title>Viruses from the air-sea interface of a natural surface slick.</title>
        <authorList>
            <person name="Rahlff J."/>
            <person name="Holmfeldt K."/>
        </authorList>
    </citation>
    <scope>NUCLEOTIDE SEQUENCE [LARGE SCALE GENOMIC DNA]</scope>
    <source>
        <strain evidence="6 7">SMS4</strain>
    </source>
</reference>
<gene>
    <name evidence="6" type="ORF">ORJ04_19340</name>
</gene>
<dbReference type="SUPFAM" id="SSF52279">
    <property type="entry name" value="Beta-D-glucan exohydrolase, C-terminal domain"/>
    <property type="match status" value="1"/>
</dbReference>
<keyword evidence="2" id="KW-0732">Signal</keyword>
<proteinExistence type="predicted"/>
<dbReference type="PANTHER" id="PTHR30620">
    <property type="entry name" value="PERIPLASMIC BETA-GLUCOSIDASE-RELATED"/>
    <property type="match status" value="1"/>
</dbReference>
<dbReference type="Gene3D" id="3.20.20.300">
    <property type="entry name" value="Glycoside hydrolase, family 3, N-terminal domain"/>
    <property type="match status" value="1"/>
</dbReference>
<evidence type="ECO:0000259" key="3">
    <source>
        <dbReference type="Pfam" id="PF00933"/>
    </source>
</evidence>
<dbReference type="InterPro" id="IPR017853">
    <property type="entry name" value="GH"/>
</dbReference>
<feature type="signal peptide" evidence="2">
    <location>
        <begin position="1"/>
        <end position="28"/>
    </location>
</feature>
<dbReference type="Pfam" id="PF18559">
    <property type="entry name" value="Exop_C"/>
    <property type="match status" value="1"/>
</dbReference>
<evidence type="ECO:0000256" key="1">
    <source>
        <dbReference type="ARBA" id="ARBA00022801"/>
    </source>
</evidence>
<dbReference type="RefSeq" id="WP_305977278.1">
    <property type="nucleotide sequence ID" value="NZ_JAPJDZ010000097.1"/>
</dbReference>
<feature type="domain" description="ExoP galactose-binding-like" evidence="5">
    <location>
        <begin position="692"/>
        <end position="835"/>
    </location>
</feature>
<dbReference type="Pfam" id="PF01915">
    <property type="entry name" value="Glyco_hydro_3_C"/>
    <property type="match status" value="1"/>
</dbReference>
<evidence type="ECO:0000256" key="2">
    <source>
        <dbReference type="SAM" id="SignalP"/>
    </source>
</evidence>
<dbReference type="Proteomes" id="UP001231109">
    <property type="component" value="Unassembled WGS sequence"/>
</dbReference>
<accession>A0ABT9I581</accession>